<dbReference type="Proteomes" id="UP000033057">
    <property type="component" value="Chromosome"/>
</dbReference>
<reference evidence="13 14" key="1">
    <citation type="journal article" date="2015" name="Genome Announc.">
        <title>Complete Genome Sequence of Sulfolobus solfataricus Strain 98/2 and Evolved Derivatives.</title>
        <authorList>
            <person name="McCarthy S."/>
            <person name="Gradnigo J."/>
            <person name="Johnson T."/>
            <person name="Payne S."/>
            <person name="Lipzen A."/>
            <person name="Martin J."/>
            <person name="Schackwitz W."/>
            <person name="Moriyama E."/>
            <person name="Blum P."/>
        </authorList>
    </citation>
    <scope>NUCLEOTIDE SEQUENCE [LARGE SCALE GENOMIC DNA]</scope>
    <source>
        <strain evidence="13">98/2 SULC</strain>
        <strain evidence="1">SARC-B</strain>
        <strain evidence="2">SARC-C</strain>
        <strain evidence="3 15">SULA</strain>
        <strain evidence="14">SULB</strain>
    </source>
</reference>
<evidence type="ECO:0000313" key="22">
    <source>
        <dbReference type="Proteomes" id="UP000278715"/>
    </source>
</evidence>
<accession>A0A0E3MF32</accession>
<dbReference type="Proteomes" id="UP000269431">
    <property type="component" value="Chromosome"/>
</dbReference>
<dbReference type="Proteomes" id="UP000282269">
    <property type="component" value="Chromosome"/>
</dbReference>
<dbReference type="EMBL" id="CP011057">
    <property type="protein sequence ID" value="AKA78528.1"/>
    <property type="molecule type" value="Genomic_DNA"/>
</dbReference>
<sequence>MVRIKLFIIQVIKILMIICTVVDDSNRLDLFSRGKFIVLFTDKNKEILYKEENPALNSSTKRPLVAKECVRLRAEMVIAAHGSLCYPSYSILKKANVRMLVGNIGDSIYTYSFHSVSKWEVTYSSFLAIKERLFRR</sequence>
<dbReference type="InterPro" id="IPR036105">
    <property type="entry name" value="DiNase_FeMo-co_biosyn_sf"/>
</dbReference>
<evidence type="ECO:0000313" key="21">
    <source>
        <dbReference type="Proteomes" id="UP000275843"/>
    </source>
</evidence>
<evidence type="ECO:0000313" key="13">
    <source>
        <dbReference type="Proteomes" id="UP000033057"/>
    </source>
</evidence>
<dbReference type="Proteomes" id="UP000273443">
    <property type="component" value="Chromosome"/>
</dbReference>
<evidence type="ECO:0000313" key="12">
    <source>
        <dbReference type="EMBL" id="SAI86634.1"/>
    </source>
</evidence>
<dbReference type="AlphaFoldDB" id="A0A0E3MF32"/>
<dbReference type="EMBL" id="CP033238">
    <property type="protein sequence ID" value="AZF75503.1"/>
    <property type="molecule type" value="Genomic_DNA"/>
</dbReference>
<evidence type="ECO:0000313" key="4">
    <source>
        <dbReference type="EMBL" id="AZF67639.1"/>
    </source>
</evidence>
<evidence type="ECO:0000313" key="10">
    <source>
        <dbReference type="EMBL" id="AZF83324.1"/>
    </source>
</evidence>
<dbReference type="EMBL" id="CP050869">
    <property type="protein sequence ID" value="QPG50129.1"/>
    <property type="molecule type" value="Genomic_DNA"/>
</dbReference>
<reference evidence="17 18" key="4">
    <citation type="journal article" date="2018" name="Proc. Natl. Acad. Sci. U.S.A.">
        <title>Nonmutational mechanism of inheritance in the Archaeon Sulfolobus solfataricus.</title>
        <authorList>
            <person name="Payne S."/>
            <person name="McCarthy S."/>
            <person name="Johnson T."/>
            <person name="North E."/>
            <person name="Blum P."/>
        </authorList>
    </citation>
    <scope>NUCLEOTIDE SEQUENCE [LARGE SCALE GENOMIC DNA]</scope>
    <source>
        <strain evidence="5 17">SARC-H</strain>
        <strain evidence="6 21">SARC-I</strain>
        <strain evidence="8 22">SARC-N</strain>
        <strain evidence="9 23">SARC-O</strain>
        <strain evidence="10 18">SUL120</strain>
        <strain evidence="4 19">SULG</strain>
        <strain evidence="7 20">SULM</strain>
    </source>
</reference>
<evidence type="ECO:0000313" key="8">
    <source>
        <dbReference type="EMBL" id="AZF78111.1"/>
    </source>
</evidence>
<dbReference type="SUPFAM" id="SSF53146">
    <property type="entry name" value="Nitrogenase accessory factor-like"/>
    <property type="match status" value="1"/>
</dbReference>
<dbReference type="EMBL" id="CP011055">
    <property type="protein sequence ID" value="AKA73138.1"/>
    <property type="molecule type" value="Genomic_DNA"/>
</dbReference>
<evidence type="ECO:0000313" key="9">
    <source>
        <dbReference type="EMBL" id="AZF80716.1"/>
    </source>
</evidence>
<dbReference type="OMA" id="HKEVNPA"/>
<evidence type="ECO:0000313" key="20">
    <source>
        <dbReference type="Proteomes" id="UP000273443"/>
    </source>
</evidence>
<dbReference type="Proteomes" id="UP000033085">
    <property type="component" value="Chromosome"/>
</dbReference>
<dbReference type="Proteomes" id="UP000076770">
    <property type="component" value="Chromosome i"/>
</dbReference>
<dbReference type="EMBL" id="CP033241">
    <property type="protein sequence ID" value="AZF83324.1"/>
    <property type="molecule type" value="Genomic_DNA"/>
</dbReference>
<evidence type="ECO:0008006" key="25">
    <source>
        <dbReference type="Google" id="ProtNLM"/>
    </source>
</evidence>
<evidence type="ECO:0000313" key="19">
    <source>
        <dbReference type="Proteomes" id="UP000273194"/>
    </source>
</evidence>
<evidence type="ECO:0000313" key="6">
    <source>
        <dbReference type="EMBL" id="AZF72879.1"/>
    </source>
</evidence>
<reference evidence="11 24" key="6">
    <citation type="journal article" date="2020" name="Nat. Commun.">
        <title>The structures of two archaeal type IV pili illuminate evolutionary relationships.</title>
        <authorList>
            <person name="Wang F."/>
            <person name="Baquero D.P."/>
            <person name="Su Z."/>
            <person name="Beltran L.C."/>
            <person name="Prangishvili D."/>
            <person name="Krupovic M."/>
            <person name="Egelman E.H."/>
        </authorList>
    </citation>
    <scope>NUCLEOTIDE SEQUENCE [LARGE SCALE GENOMIC DNA]</scope>
    <source>
        <strain evidence="11 24">POZ149</strain>
    </source>
</reference>
<dbReference type="Proteomes" id="UP000594632">
    <property type="component" value="Chromosome"/>
</dbReference>
<evidence type="ECO:0000313" key="18">
    <source>
        <dbReference type="Proteomes" id="UP000269431"/>
    </source>
</evidence>
<evidence type="ECO:0000313" key="16">
    <source>
        <dbReference type="Proteomes" id="UP000076770"/>
    </source>
</evidence>
<dbReference type="PATRIC" id="fig|2287.6.peg.803"/>
<protein>
    <recommendedName>
        <fullName evidence="25">Dinitrogenase iron-molybdenum cofactor biosynthesis domain-containing protein</fullName>
    </recommendedName>
</protein>
<dbReference type="EMBL" id="CP011056">
    <property type="protein sequence ID" value="AKA75836.1"/>
    <property type="molecule type" value="Genomic_DNA"/>
</dbReference>
<evidence type="ECO:0000313" key="1">
    <source>
        <dbReference type="EMBL" id="AKA73138.1"/>
    </source>
</evidence>
<dbReference type="KEGG" id="ssol:SULB_0766"/>
<dbReference type="EMBL" id="CP033236">
    <property type="protein sequence ID" value="AZF70259.1"/>
    <property type="molecule type" value="Genomic_DNA"/>
</dbReference>
<evidence type="ECO:0000313" key="15">
    <source>
        <dbReference type="Proteomes" id="UP000033106"/>
    </source>
</evidence>
<dbReference type="Proteomes" id="UP000033106">
    <property type="component" value="Chromosome"/>
</dbReference>
<evidence type="ECO:0000313" key="3">
    <source>
        <dbReference type="EMBL" id="AKA78528.1"/>
    </source>
</evidence>
<reference evidence="16" key="2">
    <citation type="submission" date="2016-04" db="EMBL/GenBank/DDBJ databases">
        <authorList>
            <person name="Shah S.A."/>
            <person name="Garrett R.A."/>
        </authorList>
    </citation>
    <scope>NUCLEOTIDE SEQUENCE [LARGE SCALE GENOMIC DNA]</scope>
    <source>
        <strain evidence="16">ATCC 35091 / DSM 1616 / JCM 8930 / NBRC 15331 / P1</strain>
    </source>
</reference>
<evidence type="ECO:0000313" key="7">
    <source>
        <dbReference type="EMBL" id="AZF75503.1"/>
    </source>
</evidence>
<evidence type="ECO:0000313" key="14">
    <source>
        <dbReference type="Proteomes" id="UP000033085"/>
    </source>
</evidence>
<dbReference type="EMBL" id="LT549890">
    <property type="protein sequence ID" value="SAI86634.1"/>
    <property type="molecule type" value="Genomic_DNA"/>
</dbReference>
<dbReference type="SMR" id="A0A0E3MF32"/>
<organism evidence="3 15">
    <name type="scientific">Saccharolobus solfataricus</name>
    <name type="common">Sulfolobus solfataricus</name>
    <dbReference type="NCBI Taxonomy" id="2287"/>
    <lineage>
        <taxon>Archaea</taxon>
        <taxon>Thermoproteota</taxon>
        <taxon>Thermoprotei</taxon>
        <taxon>Sulfolobales</taxon>
        <taxon>Sulfolobaceae</taxon>
        <taxon>Saccharolobus</taxon>
    </lineage>
</organism>
<dbReference type="KEGG" id="ssoa:SULA_0764"/>
<evidence type="ECO:0000313" key="23">
    <source>
        <dbReference type="Proteomes" id="UP000282269"/>
    </source>
</evidence>
<dbReference type="EMBL" id="CP033239">
    <property type="protein sequence ID" value="AZF78111.1"/>
    <property type="molecule type" value="Genomic_DNA"/>
</dbReference>
<evidence type="ECO:0000313" key="17">
    <source>
        <dbReference type="Proteomes" id="UP000267993"/>
    </source>
</evidence>
<proteinExistence type="predicted"/>
<dbReference type="Proteomes" id="UP000278715">
    <property type="component" value="Chromosome"/>
</dbReference>
<evidence type="ECO:0000313" key="11">
    <source>
        <dbReference type="EMBL" id="QPG50129.1"/>
    </source>
</evidence>
<evidence type="ECO:0000313" key="5">
    <source>
        <dbReference type="EMBL" id="AZF70259.1"/>
    </source>
</evidence>
<dbReference type="EMBL" id="CP033235">
    <property type="protein sequence ID" value="AZF67639.1"/>
    <property type="molecule type" value="Genomic_DNA"/>
</dbReference>
<reference evidence="12" key="3">
    <citation type="submission" date="2016-04" db="EMBL/GenBank/DDBJ databases">
        <authorList>
            <person name="Evans L.H."/>
            <person name="Alamgir A."/>
            <person name="Owens N."/>
            <person name="Weber N.D."/>
            <person name="Virtaneva K."/>
            <person name="Barbian K."/>
            <person name="Babar A."/>
            <person name="Rosenke K."/>
        </authorList>
    </citation>
    <scope>NUCLEOTIDE SEQUENCE</scope>
    <source>
        <strain evidence="12">P1</strain>
    </source>
</reference>
<dbReference type="Proteomes" id="UP000267993">
    <property type="component" value="Chromosome"/>
</dbReference>
<evidence type="ECO:0000313" key="24">
    <source>
        <dbReference type="Proteomes" id="UP000594632"/>
    </source>
</evidence>
<name>A0A0E3MF32_SACSO</name>
<dbReference type="KEGG" id="ssof:SULC_0764"/>
<reference evidence="3" key="5">
    <citation type="submission" date="2018-10" db="EMBL/GenBank/DDBJ databases">
        <authorList>
            <person name="McCarthy S."/>
            <person name="Gradnigo J."/>
            <person name="Johnson T."/>
            <person name="Payne S."/>
            <person name="Lipzen A."/>
            <person name="Schackwitz W."/>
            <person name="Martin J."/>
            <person name="Moriyama E."/>
            <person name="Blum P."/>
        </authorList>
    </citation>
    <scope>NUCLEOTIDE SEQUENCE</scope>
    <source>
        <strain evidence="1">SARC-B</strain>
        <strain evidence="2">SARC-C</strain>
        <strain evidence="3">SULA</strain>
    </source>
</reference>
<dbReference type="EMBL" id="CP033237">
    <property type="protein sequence ID" value="AZF72879.1"/>
    <property type="molecule type" value="Genomic_DNA"/>
</dbReference>
<evidence type="ECO:0000313" key="2">
    <source>
        <dbReference type="EMBL" id="AKA75836.1"/>
    </source>
</evidence>
<dbReference type="Proteomes" id="UP000275843">
    <property type="component" value="Chromosome"/>
</dbReference>
<gene>
    <name evidence="11" type="ORF">HFC64_10165</name>
    <name evidence="12" type="ORF">SSOP1_3080</name>
    <name evidence="3" type="ORF">SULA_0764</name>
    <name evidence="1" type="ORF">SULB_0766</name>
    <name evidence="2" type="ORF">SULC_0764</name>
    <name evidence="4" type="ORF">SULG_03900</name>
    <name evidence="5" type="ORF">SULH_03900</name>
    <name evidence="6" type="ORF">SULI_03900</name>
    <name evidence="7" type="ORF">SULM_03900</name>
    <name evidence="8" type="ORF">SULN_03900</name>
    <name evidence="9" type="ORF">SULO_03910</name>
    <name evidence="10" type="ORF">SULZ_03950</name>
</gene>
<dbReference type="Proteomes" id="UP000273194">
    <property type="component" value="Chromosome"/>
</dbReference>
<dbReference type="EMBL" id="CP033240">
    <property type="protein sequence ID" value="AZF80716.1"/>
    <property type="molecule type" value="Genomic_DNA"/>
</dbReference>